<proteinExistence type="predicted"/>
<sequence length="120" mass="14055">MRLLGYSGEPESGAPQLRLASRFEFLTVRRVRYRVQWISRDMSDPSDISPPSQDGDNSQSSTRKKGRRETRLTELSINHDANKQLPIRFDMHTGFYSRYIYGALSDKNLYKQFQFLDEET</sequence>
<name>A0AAN9MA56_PHACN</name>
<evidence type="ECO:0000313" key="3">
    <source>
        <dbReference type="Proteomes" id="UP001374584"/>
    </source>
</evidence>
<organism evidence="2 3">
    <name type="scientific">Phaseolus coccineus</name>
    <name type="common">Scarlet runner bean</name>
    <name type="synonym">Phaseolus multiflorus</name>
    <dbReference type="NCBI Taxonomy" id="3886"/>
    <lineage>
        <taxon>Eukaryota</taxon>
        <taxon>Viridiplantae</taxon>
        <taxon>Streptophyta</taxon>
        <taxon>Embryophyta</taxon>
        <taxon>Tracheophyta</taxon>
        <taxon>Spermatophyta</taxon>
        <taxon>Magnoliopsida</taxon>
        <taxon>eudicotyledons</taxon>
        <taxon>Gunneridae</taxon>
        <taxon>Pentapetalae</taxon>
        <taxon>rosids</taxon>
        <taxon>fabids</taxon>
        <taxon>Fabales</taxon>
        <taxon>Fabaceae</taxon>
        <taxon>Papilionoideae</taxon>
        <taxon>50 kb inversion clade</taxon>
        <taxon>NPAAA clade</taxon>
        <taxon>indigoferoid/millettioid clade</taxon>
        <taxon>Phaseoleae</taxon>
        <taxon>Phaseolus</taxon>
    </lineage>
</organism>
<dbReference type="AlphaFoldDB" id="A0AAN9MA56"/>
<keyword evidence="3" id="KW-1185">Reference proteome</keyword>
<accession>A0AAN9MA56</accession>
<protein>
    <submittedName>
        <fullName evidence="2">Uncharacterized protein</fullName>
    </submittedName>
</protein>
<dbReference type="Proteomes" id="UP001374584">
    <property type="component" value="Unassembled WGS sequence"/>
</dbReference>
<feature type="compositionally biased region" description="Low complexity" evidence="1">
    <location>
        <begin position="45"/>
        <end position="56"/>
    </location>
</feature>
<reference evidence="2 3" key="1">
    <citation type="submission" date="2024-01" db="EMBL/GenBank/DDBJ databases">
        <title>The genomes of 5 underutilized Papilionoideae crops provide insights into root nodulation and disease resistanc.</title>
        <authorList>
            <person name="Jiang F."/>
        </authorList>
    </citation>
    <scope>NUCLEOTIDE SEQUENCE [LARGE SCALE GENOMIC DNA]</scope>
    <source>
        <strain evidence="2">JINMINGXINNONG_FW02</strain>
        <tissue evidence="2">Leaves</tissue>
    </source>
</reference>
<evidence type="ECO:0000313" key="2">
    <source>
        <dbReference type="EMBL" id="KAK7348058.1"/>
    </source>
</evidence>
<dbReference type="EMBL" id="JAYMYR010000008">
    <property type="protein sequence ID" value="KAK7348058.1"/>
    <property type="molecule type" value="Genomic_DNA"/>
</dbReference>
<comment type="caution">
    <text evidence="2">The sequence shown here is derived from an EMBL/GenBank/DDBJ whole genome shotgun (WGS) entry which is preliminary data.</text>
</comment>
<feature type="region of interest" description="Disordered" evidence="1">
    <location>
        <begin position="41"/>
        <end position="73"/>
    </location>
</feature>
<gene>
    <name evidence="2" type="ORF">VNO80_22607</name>
</gene>
<evidence type="ECO:0000256" key="1">
    <source>
        <dbReference type="SAM" id="MobiDB-lite"/>
    </source>
</evidence>